<evidence type="ECO:0000313" key="2">
    <source>
        <dbReference type="Proteomes" id="UP000198211"/>
    </source>
</evidence>
<protein>
    <submittedName>
        <fullName evidence="1">Uncharacterized protein</fullName>
    </submittedName>
</protein>
<sequence>MTRVRGYKNPPAIARRLEYTGANSGRRDVERLDAGLYWVPMELENPPTDTSELISLSSHELEALRKGPARWTYRTAMHSFGLRKNDK</sequence>
<gene>
    <name evidence="1" type="ORF">PHMEG_00041806</name>
</gene>
<dbReference type="EMBL" id="NBNE01023660">
    <property type="protein sequence ID" value="OWY90182.1"/>
    <property type="molecule type" value="Genomic_DNA"/>
</dbReference>
<keyword evidence="2" id="KW-1185">Reference proteome</keyword>
<dbReference type="Proteomes" id="UP000198211">
    <property type="component" value="Unassembled WGS sequence"/>
</dbReference>
<reference evidence="2" key="1">
    <citation type="submission" date="2017-03" db="EMBL/GenBank/DDBJ databases">
        <title>Phytopthora megakarya and P. palmivora, two closely related causual agents of cacao black pod achieved similar genome size and gene model numbers by different mechanisms.</title>
        <authorList>
            <person name="Ali S."/>
            <person name="Shao J."/>
            <person name="Larry D.J."/>
            <person name="Kronmiller B."/>
            <person name="Shen D."/>
            <person name="Strem M.D."/>
            <person name="Melnick R.L."/>
            <person name="Guiltinan M.J."/>
            <person name="Tyler B.M."/>
            <person name="Meinhardt L.W."/>
            <person name="Bailey B.A."/>
        </authorList>
    </citation>
    <scope>NUCLEOTIDE SEQUENCE [LARGE SCALE GENOMIC DNA]</scope>
    <source>
        <strain evidence="2">zdho120</strain>
    </source>
</reference>
<accession>A0A225UAX6</accession>
<dbReference type="AlphaFoldDB" id="A0A225UAX6"/>
<organism evidence="1 2">
    <name type="scientific">Phytophthora megakarya</name>
    <dbReference type="NCBI Taxonomy" id="4795"/>
    <lineage>
        <taxon>Eukaryota</taxon>
        <taxon>Sar</taxon>
        <taxon>Stramenopiles</taxon>
        <taxon>Oomycota</taxon>
        <taxon>Peronosporomycetes</taxon>
        <taxon>Peronosporales</taxon>
        <taxon>Peronosporaceae</taxon>
        <taxon>Phytophthora</taxon>
    </lineage>
</organism>
<evidence type="ECO:0000313" key="1">
    <source>
        <dbReference type="EMBL" id="OWY90182.1"/>
    </source>
</evidence>
<name>A0A225UAX6_9STRA</name>
<comment type="caution">
    <text evidence="1">The sequence shown here is derived from an EMBL/GenBank/DDBJ whole genome shotgun (WGS) entry which is preliminary data.</text>
</comment>
<proteinExistence type="predicted"/>